<gene>
    <name evidence="3" type="ORF">DdX_10945</name>
</gene>
<dbReference type="InterPro" id="IPR001810">
    <property type="entry name" value="F-box_dom"/>
</dbReference>
<sequence length="450" mass="52419">MSDIQKHSQQEPSKKLRRVEEEAAQSAPGAATAIFHPTPRIINKMSDIQKHSQQEPSKKLRRVEEEAAQSAPGAATAIFHPTPRIINKVKCARLTAFHARTRAKRICKACLILASRGNRQSRFKGAGMLLNNYYFRDIFGYFNRKDLCRLPLVCRRFKLIIDADFAEAPYFIFPYLLQFANLKYNDYYKYWRYAYTAVKWHWNFATCTTSMYTMVSTEIPQELVDLLPKLRFIRFTKNHIFFLPSRQNTKILQSVSHVWQGQDVCLKIVTPNTALVEHQHITSIDNFTGLFTNAYQICFIDHENVEHSAVLLIRNSIIAGSCNRIHILNYHNNRLQLSALDVVNFIFRPVSEHNKSTGPFLSIATAHGSTSDQFRNELFESIAQVFIKTTKPMTFEFGWFNHFYQYRLIETSLTRVINDFITRTLKHPHTDQKLCLSESEHKEEFRIRIL</sequence>
<evidence type="ECO:0000313" key="4">
    <source>
        <dbReference type="Proteomes" id="UP001201812"/>
    </source>
</evidence>
<dbReference type="Proteomes" id="UP001201812">
    <property type="component" value="Unassembled WGS sequence"/>
</dbReference>
<dbReference type="SUPFAM" id="SSF81383">
    <property type="entry name" value="F-box domain"/>
    <property type="match status" value="1"/>
</dbReference>
<evidence type="ECO:0000259" key="2">
    <source>
        <dbReference type="Pfam" id="PF00646"/>
    </source>
</evidence>
<dbReference type="EMBL" id="JAKKPZ010000028">
    <property type="protein sequence ID" value="KAI1709937.1"/>
    <property type="molecule type" value="Genomic_DNA"/>
</dbReference>
<comment type="caution">
    <text evidence="3">The sequence shown here is derived from an EMBL/GenBank/DDBJ whole genome shotgun (WGS) entry which is preliminary data.</text>
</comment>
<dbReference type="CDD" id="cd09917">
    <property type="entry name" value="F-box_SF"/>
    <property type="match status" value="1"/>
</dbReference>
<dbReference type="Pfam" id="PF00646">
    <property type="entry name" value="F-box"/>
    <property type="match status" value="1"/>
</dbReference>
<name>A0AAD4MWZ4_9BILA</name>
<accession>A0AAD4MWZ4</accession>
<proteinExistence type="predicted"/>
<dbReference type="InterPro" id="IPR036047">
    <property type="entry name" value="F-box-like_dom_sf"/>
</dbReference>
<dbReference type="AlphaFoldDB" id="A0AAD4MWZ4"/>
<feature type="compositionally biased region" description="Basic and acidic residues" evidence="1">
    <location>
        <begin position="47"/>
        <end position="65"/>
    </location>
</feature>
<feature type="compositionally biased region" description="Basic and acidic residues" evidence="1">
    <location>
        <begin position="1"/>
        <end position="21"/>
    </location>
</feature>
<evidence type="ECO:0000313" key="3">
    <source>
        <dbReference type="EMBL" id="KAI1709937.1"/>
    </source>
</evidence>
<evidence type="ECO:0000256" key="1">
    <source>
        <dbReference type="SAM" id="MobiDB-lite"/>
    </source>
</evidence>
<protein>
    <recommendedName>
        <fullName evidence="2">F-box domain-containing protein</fullName>
    </recommendedName>
</protein>
<feature type="domain" description="F-box" evidence="2">
    <location>
        <begin position="136"/>
        <end position="162"/>
    </location>
</feature>
<reference evidence="3" key="1">
    <citation type="submission" date="2022-01" db="EMBL/GenBank/DDBJ databases">
        <title>Genome Sequence Resource for Two Populations of Ditylenchus destructor, the Migratory Endoparasitic Phytonematode.</title>
        <authorList>
            <person name="Zhang H."/>
            <person name="Lin R."/>
            <person name="Xie B."/>
        </authorList>
    </citation>
    <scope>NUCLEOTIDE SEQUENCE</scope>
    <source>
        <strain evidence="3">BazhouSP</strain>
    </source>
</reference>
<keyword evidence="4" id="KW-1185">Reference proteome</keyword>
<organism evidence="3 4">
    <name type="scientific">Ditylenchus destructor</name>
    <dbReference type="NCBI Taxonomy" id="166010"/>
    <lineage>
        <taxon>Eukaryota</taxon>
        <taxon>Metazoa</taxon>
        <taxon>Ecdysozoa</taxon>
        <taxon>Nematoda</taxon>
        <taxon>Chromadorea</taxon>
        <taxon>Rhabditida</taxon>
        <taxon>Tylenchina</taxon>
        <taxon>Tylenchomorpha</taxon>
        <taxon>Sphaerularioidea</taxon>
        <taxon>Anguinidae</taxon>
        <taxon>Anguininae</taxon>
        <taxon>Ditylenchus</taxon>
    </lineage>
</organism>
<feature type="region of interest" description="Disordered" evidence="1">
    <location>
        <begin position="1"/>
        <end position="66"/>
    </location>
</feature>